<proteinExistence type="predicted"/>
<comment type="caution">
    <text evidence="2">The sequence shown here is derived from an EMBL/GenBank/DDBJ whole genome shotgun (WGS) entry which is preliminary data.</text>
</comment>
<keyword evidence="1" id="KW-0472">Membrane</keyword>
<gene>
    <name evidence="2" type="ORF">LCGC14_0157810</name>
</gene>
<protein>
    <recommendedName>
        <fullName evidence="3">DUF1003 domain-containing protein</fullName>
    </recommendedName>
</protein>
<evidence type="ECO:0008006" key="3">
    <source>
        <dbReference type="Google" id="ProtNLM"/>
    </source>
</evidence>
<keyword evidence="1" id="KW-1133">Transmembrane helix</keyword>
<name>A0A0F9VC88_9ZZZZ</name>
<dbReference type="Pfam" id="PF06210">
    <property type="entry name" value="DUF1003"/>
    <property type="match status" value="1"/>
</dbReference>
<feature type="transmembrane region" description="Helical" evidence="1">
    <location>
        <begin position="67"/>
        <end position="87"/>
    </location>
</feature>
<accession>A0A0F9VC88</accession>
<organism evidence="2">
    <name type="scientific">marine sediment metagenome</name>
    <dbReference type="NCBI Taxonomy" id="412755"/>
    <lineage>
        <taxon>unclassified sequences</taxon>
        <taxon>metagenomes</taxon>
        <taxon>ecological metagenomes</taxon>
    </lineage>
</organism>
<dbReference type="EMBL" id="LAZR01000058">
    <property type="protein sequence ID" value="KKN97362.1"/>
    <property type="molecule type" value="Genomic_DNA"/>
</dbReference>
<evidence type="ECO:0000313" key="2">
    <source>
        <dbReference type="EMBL" id="KKN97362.1"/>
    </source>
</evidence>
<sequence length="194" mass="21629">MPISNHRNAATRWFGRSADLLLPIERRILESARQGTTIARDVNAHFKAQSTVGERLSDRIAEIGGSWSFILSFLGFLVLWVIVNTLLLTRQSFDPYPFIFLNLILSMLAAIQAPIIMMSQNRAAARDRLDASHDYEVNLKAEIEILALHEKFDAIRDAELKQIAETLVRITDRLARLEGAGSSVSNSTLGSPPT</sequence>
<dbReference type="InterPro" id="IPR010406">
    <property type="entry name" value="DUF1003"/>
</dbReference>
<keyword evidence="1" id="KW-0812">Transmembrane</keyword>
<dbReference type="PANTHER" id="PTHR41386">
    <property type="entry name" value="INTEGRAL MEMBRANE PROTEIN-RELATED"/>
    <property type="match status" value="1"/>
</dbReference>
<dbReference type="PANTHER" id="PTHR41386:SF1">
    <property type="entry name" value="MEMBRANE PROTEIN"/>
    <property type="match status" value="1"/>
</dbReference>
<reference evidence="2" key="1">
    <citation type="journal article" date="2015" name="Nature">
        <title>Complex archaea that bridge the gap between prokaryotes and eukaryotes.</title>
        <authorList>
            <person name="Spang A."/>
            <person name="Saw J.H."/>
            <person name="Jorgensen S.L."/>
            <person name="Zaremba-Niedzwiedzka K."/>
            <person name="Martijn J."/>
            <person name="Lind A.E."/>
            <person name="van Eijk R."/>
            <person name="Schleper C."/>
            <person name="Guy L."/>
            <person name="Ettema T.J."/>
        </authorList>
    </citation>
    <scope>NUCLEOTIDE SEQUENCE</scope>
</reference>
<evidence type="ECO:0000256" key="1">
    <source>
        <dbReference type="SAM" id="Phobius"/>
    </source>
</evidence>
<dbReference type="AlphaFoldDB" id="A0A0F9VC88"/>
<feature type="transmembrane region" description="Helical" evidence="1">
    <location>
        <begin position="99"/>
        <end position="118"/>
    </location>
</feature>